<proteinExistence type="predicted"/>
<name>A0A370DDZ7_9GAMM</name>
<dbReference type="SUPFAM" id="SSF141371">
    <property type="entry name" value="PilZ domain-like"/>
    <property type="match status" value="1"/>
</dbReference>
<dbReference type="Pfam" id="PF07238">
    <property type="entry name" value="PilZ"/>
    <property type="match status" value="1"/>
</dbReference>
<keyword evidence="3" id="KW-1185">Reference proteome</keyword>
<dbReference type="EMBL" id="QFXC01000011">
    <property type="protein sequence ID" value="RDH82386.1"/>
    <property type="molecule type" value="Genomic_DNA"/>
</dbReference>
<dbReference type="AlphaFoldDB" id="A0A370DDZ7"/>
<evidence type="ECO:0000313" key="3">
    <source>
        <dbReference type="Proteomes" id="UP000254266"/>
    </source>
</evidence>
<dbReference type="InterPro" id="IPR009875">
    <property type="entry name" value="PilZ_domain"/>
</dbReference>
<evidence type="ECO:0000259" key="1">
    <source>
        <dbReference type="Pfam" id="PF07238"/>
    </source>
</evidence>
<dbReference type="Proteomes" id="UP000254266">
    <property type="component" value="Unassembled WGS sequence"/>
</dbReference>
<accession>A0A370DDZ7</accession>
<reference evidence="2 3" key="1">
    <citation type="journal article" date="2018" name="ISME J.">
        <title>Endosymbiont genomes yield clues of tubeworm success.</title>
        <authorList>
            <person name="Li Y."/>
            <person name="Liles M.R."/>
            <person name="Halanych K.M."/>
        </authorList>
    </citation>
    <scope>NUCLEOTIDE SEQUENCE [LARGE SCALE GENOMIC DNA]</scope>
    <source>
        <strain evidence="2">A1464</strain>
    </source>
</reference>
<evidence type="ECO:0000313" key="2">
    <source>
        <dbReference type="EMBL" id="RDH82386.1"/>
    </source>
</evidence>
<protein>
    <recommendedName>
        <fullName evidence="1">PilZ domain-containing protein</fullName>
    </recommendedName>
</protein>
<organism evidence="2 3">
    <name type="scientific">endosymbiont of Galathealinum brachiosum</name>
    <dbReference type="NCBI Taxonomy" id="2200906"/>
    <lineage>
        <taxon>Bacteria</taxon>
        <taxon>Pseudomonadati</taxon>
        <taxon>Pseudomonadota</taxon>
        <taxon>Gammaproteobacteria</taxon>
        <taxon>sulfur-oxidizing symbionts</taxon>
    </lineage>
</organism>
<comment type="caution">
    <text evidence="2">The sequence shown here is derived from an EMBL/GenBank/DDBJ whole genome shotgun (WGS) entry which is preliminary data.</text>
</comment>
<feature type="domain" description="PilZ" evidence="1">
    <location>
        <begin position="7"/>
        <end position="109"/>
    </location>
</feature>
<dbReference type="GO" id="GO:0035438">
    <property type="term" value="F:cyclic-di-GMP binding"/>
    <property type="evidence" value="ECO:0007669"/>
    <property type="project" value="InterPro"/>
</dbReference>
<gene>
    <name evidence="2" type="ORF">DIZ80_08810</name>
</gene>
<sequence length="121" mass="14092">MDKTQDRRDQYRYARHDKLFVQVLASNEKVDVTNVTVLCHSCDASINGLKIELEVELAINSLVDLWVSFEGLEGKFYLRGHVCWCYKVDNSDSLYQIGIELEDVYATDYEIWIELLESFSD</sequence>